<dbReference type="PANTHER" id="PTHR44591:SF3">
    <property type="entry name" value="RESPONSE REGULATORY DOMAIN-CONTAINING PROTEIN"/>
    <property type="match status" value="1"/>
</dbReference>
<evidence type="ECO:0000256" key="2">
    <source>
        <dbReference type="PROSITE-ProRule" id="PRU00169"/>
    </source>
</evidence>
<dbReference type="Proteomes" id="UP001207742">
    <property type="component" value="Unassembled WGS sequence"/>
</dbReference>
<dbReference type="PROSITE" id="PS50110">
    <property type="entry name" value="RESPONSE_REGULATORY"/>
    <property type="match status" value="1"/>
</dbReference>
<dbReference type="PANTHER" id="PTHR44591">
    <property type="entry name" value="STRESS RESPONSE REGULATOR PROTEIN 1"/>
    <property type="match status" value="1"/>
</dbReference>
<dbReference type="SMART" id="SM00448">
    <property type="entry name" value="REC"/>
    <property type="match status" value="1"/>
</dbReference>
<feature type="domain" description="Response regulatory" evidence="3">
    <location>
        <begin position="13"/>
        <end position="128"/>
    </location>
</feature>
<sequence length="130" mass="14281">MATSFIHWQKSKRILALEASAIDRYLLHTIFGRINIAADITSNLPDGLQAAGQHAYHAVFLDWLLADSQVSPLQTICTCKQLAQVPVVVMSCDVYPASRQAALQAGAALYIHKPLTTRLMIDILLTILPL</sequence>
<dbReference type="InterPro" id="IPR011006">
    <property type="entry name" value="CheY-like_superfamily"/>
</dbReference>
<dbReference type="RefSeq" id="WP_264735047.1">
    <property type="nucleotide sequence ID" value="NZ_JAPDNR010000001.1"/>
</dbReference>
<evidence type="ECO:0000256" key="1">
    <source>
        <dbReference type="ARBA" id="ARBA00022553"/>
    </source>
</evidence>
<evidence type="ECO:0000313" key="4">
    <source>
        <dbReference type="EMBL" id="MCW3488243.1"/>
    </source>
</evidence>
<gene>
    <name evidence="4" type="ORF">OL497_30390</name>
</gene>
<dbReference type="InterPro" id="IPR050595">
    <property type="entry name" value="Bact_response_regulator"/>
</dbReference>
<keyword evidence="1 2" id="KW-0597">Phosphoprotein</keyword>
<dbReference type="InterPro" id="IPR001789">
    <property type="entry name" value="Sig_transdc_resp-reg_receiver"/>
</dbReference>
<reference evidence="4 5" key="1">
    <citation type="submission" date="2022-10" db="EMBL/GenBank/DDBJ databases">
        <title>Chitinophaga nivalis PC15 sp. nov., isolated from Pyeongchang county, South Korea.</title>
        <authorList>
            <person name="Trinh H.N."/>
        </authorList>
    </citation>
    <scope>NUCLEOTIDE SEQUENCE [LARGE SCALE GENOMIC DNA]</scope>
    <source>
        <strain evidence="4 5">PC14</strain>
    </source>
</reference>
<evidence type="ECO:0000313" key="5">
    <source>
        <dbReference type="Proteomes" id="UP001207742"/>
    </source>
</evidence>
<dbReference type="Pfam" id="PF00072">
    <property type="entry name" value="Response_reg"/>
    <property type="match status" value="1"/>
</dbReference>
<dbReference type="SUPFAM" id="SSF52172">
    <property type="entry name" value="CheY-like"/>
    <property type="match status" value="1"/>
</dbReference>
<proteinExistence type="predicted"/>
<dbReference type="Gene3D" id="3.40.50.2300">
    <property type="match status" value="1"/>
</dbReference>
<name>A0ABT3IWB4_9BACT</name>
<feature type="modified residue" description="4-aspartylphosphate" evidence="2">
    <location>
        <position position="62"/>
    </location>
</feature>
<organism evidence="4 5">
    <name type="scientific">Chitinophaga nivalis</name>
    <dbReference type="NCBI Taxonomy" id="2991709"/>
    <lineage>
        <taxon>Bacteria</taxon>
        <taxon>Pseudomonadati</taxon>
        <taxon>Bacteroidota</taxon>
        <taxon>Chitinophagia</taxon>
        <taxon>Chitinophagales</taxon>
        <taxon>Chitinophagaceae</taxon>
        <taxon>Chitinophaga</taxon>
    </lineage>
</organism>
<dbReference type="EMBL" id="JAPDNS010000002">
    <property type="protein sequence ID" value="MCW3488243.1"/>
    <property type="molecule type" value="Genomic_DNA"/>
</dbReference>
<protein>
    <recommendedName>
        <fullName evidence="3">Response regulatory domain-containing protein</fullName>
    </recommendedName>
</protein>
<keyword evidence="5" id="KW-1185">Reference proteome</keyword>
<comment type="caution">
    <text evidence="4">The sequence shown here is derived from an EMBL/GenBank/DDBJ whole genome shotgun (WGS) entry which is preliminary data.</text>
</comment>
<accession>A0ABT3IWB4</accession>
<evidence type="ECO:0000259" key="3">
    <source>
        <dbReference type="PROSITE" id="PS50110"/>
    </source>
</evidence>